<accession>A0A9D1V6D8</accession>
<name>A0A9D1V6D8_9FIRM</name>
<protein>
    <submittedName>
        <fullName evidence="1">Uncharacterized protein</fullName>
    </submittedName>
</protein>
<reference evidence="1" key="1">
    <citation type="journal article" date="2021" name="PeerJ">
        <title>Extensive microbial diversity within the chicken gut microbiome revealed by metagenomics and culture.</title>
        <authorList>
            <person name="Gilroy R."/>
            <person name="Ravi A."/>
            <person name="Getino M."/>
            <person name="Pursley I."/>
            <person name="Horton D.L."/>
            <person name="Alikhan N.F."/>
            <person name="Baker D."/>
            <person name="Gharbi K."/>
            <person name="Hall N."/>
            <person name="Watson M."/>
            <person name="Adriaenssens E.M."/>
            <person name="Foster-Nyarko E."/>
            <person name="Jarju S."/>
            <person name="Secka A."/>
            <person name="Antonio M."/>
            <person name="Oren A."/>
            <person name="Chaudhuri R.R."/>
            <person name="La Ragione R."/>
            <person name="Hildebrand F."/>
            <person name="Pallen M.J."/>
        </authorList>
    </citation>
    <scope>NUCLEOTIDE SEQUENCE</scope>
    <source>
        <strain evidence="1">811</strain>
    </source>
</reference>
<dbReference type="EMBL" id="DXFX01000008">
    <property type="protein sequence ID" value="HIX06951.1"/>
    <property type="molecule type" value="Genomic_DNA"/>
</dbReference>
<organism evidence="1 2">
    <name type="scientific">Candidatus Borkfalkia faecipullorum</name>
    <dbReference type="NCBI Taxonomy" id="2838510"/>
    <lineage>
        <taxon>Bacteria</taxon>
        <taxon>Bacillati</taxon>
        <taxon>Bacillota</taxon>
        <taxon>Clostridia</taxon>
        <taxon>Christensenellales</taxon>
        <taxon>Christensenellaceae</taxon>
        <taxon>Candidatus Borkfalkia</taxon>
    </lineage>
</organism>
<evidence type="ECO:0000313" key="2">
    <source>
        <dbReference type="Proteomes" id="UP000824204"/>
    </source>
</evidence>
<dbReference type="Proteomes" id="UP000824204">
    <property type="component" value="Unassembled WGS sequence"/>
</dbReference>
<gene>
    <name evidence="1" type="ORF">H9741_00580</name>
</gene>
<evidence type="ECO:0000313" key="1">
    <source>
        <dbReference type="EMBL" id="HIX06951.1"/>
    </source>
</evidence>
<reference evidence="1" key="2">
    <citation type="submission" date="2021-04" db="EMBL/GenBank/DDBJ databases">
        <authorList>
            <person name="Gilroy R."/>
        </authorList>
    </citation>
    <scope>NUCLEOTIDE SEQUENCE</scope>
    <source>
        <strain evidence="1">811</strain>
    </source>
</reference>
<comment type="caution">
    <text evidence="1">The sequence shown here is derived from an EMBL/GenBank/DDBJ whole genome shotgun (WGS) entry which is preliminary data.</text>
</comment>
<sequence>MSEETKEERRKRDLMVLEREAKFFAENRHLVGDYMDRIIEVCTMIPMCEENYQESFEQFNGIFDFLYEILDIMQDSGIGILLPEHLRRYN</sequence>
<dbReference type="AlphaFoldDB" id="A0A9D1V6D8"/>
<proteinExistence type="predicted"/>